<dbReference type="STRING" id="1454006.AW14_02930"/>
<organism evidence="1 2">
    <name type="scientific">Siansivirga zeaxanthinifaciens CC-SAMT-1</name>
    <dbReference type="NCBI Taxonomy" id="1454006"/>
    <lineage>
        <taxon>Bacteria</taxon>
        <taxon>Pseudomonadati</taxon>
        <taxon>Bacteroidota</taxon>
        <taxon>Flavobacteriia</taxon>
        <taxon>Flavobacteriales</taxon>
        <taxon>Flavobacteriaceae</taxon>
        <taxon>Siansivirga</taxon>
    </lineage>
</organism>
<reference evidence="1 2" key="1">
    <citation type="submission" date="2014-02" db="EMBL/GenBank/DDBJ databases">
        <authorList>
            <person name="Young C.-C."/>
            <person name="Hameed A."/>
            <person name="Huang H.-C."/>
            <person name="Shahina M."/>
        </authorList>
    </citation>
    <scope>NUCLEOTIDE SEQUENCE [LARGE SCALE GENOMIC DNA]</scope>
    <source>
        <strain evidence="1 2">CC-SAMT-1</strain>
    </source>
</reference>
<gene>
    <name evidence="1" type="ORF">AW14_02930</name>
</gene>
<protein>
    <submittedName>
        <fullName evidence="1">Uncharacterized protein</fullName>
    </submittedName>
</protein>
<dbReference type="EMBL" id="CP007202">
    <property type="protein sequence ID" value="AJR04738.1"/>
    <property type="molecule type" value="Genomic_DNA"/>
</dbReference>
<keyword evidence="2" id="KW-1185">Reference proteome</keyword>
<sequence length="124" mass="14661">MKIKYKKLVVESLFGLIEGSAKGLEKAIKDDFLLEFNFVPEKLQVKGTDKFIKKEDGYDIWIGTMTVNLIIGGEEFNVTRNWEEEYYIDIKHPDYLIDEDFYDSSKKYSSKKYREIINSFNSEF</sequence>
<proteinExistence type="predicted"/>
<evidence type="ECO:0000313" key="1">
    <source>
        <dbReference type="EMBL" id="AJR04738.1"/>
    </source>
</evidence>
<dbReference type="KEGG" id="sze:AW14_02930"/>
<dbReference type="RefSeq" id="WP_044637441.1">
    <property type="nucleotide sequence ID" value="NZ_CP007202.1"/>
</dbReference>
<dbReference type="AlphaFoldDB" id="A0A0C5WCK8"/>
<evidence type="ECO:0000313" key="2">
    <source>
        <dbReference type="Proteomes" id="UP000032229"/>
    </source>
</evidence>
<dbReference type="Proteomes" id="UP000032229">
    <property type="component" value="Chromosome"/>
</dbReference>
<dbReference type="HOGENOM" id="CLU_2002370_0_0_10"/>
<name>A0A0C5WCK8_9FLAO</name>
<accession>A0A0C5WCK8</accession>